<feature type="transmembrane region" description="Helical" evidence="7">
    <location>
        <begin position="116"/>
        <end position="138"/>
    </location>
</feature>
<dbReference type="PANTHER" id="PTHR33048:SF124">
    <property type="entry name" value="INTEGRAL MEMBRANE PROTEIN"/>
    <property type="match status" value="1"/>
</dbReference>
<proteinExistence type="inferred from homology"/>
<keyword evidence="3 7" id="KW-1133">Transmembrane helix</keyword>
<gene>
    <name evidence="9" type="ORF">SLS62_011201</name>
</gene>
<dbReference type="InterPro" id="IPR052337">
    <property type="entry name" value="SAT4-like"/>
</dbReference>
<dbReference type="PANTHER" id="PTHR33048">
    <property type="entry name" value="PTH11-LIKE INTEGRAL MEMBRANE PROTEIN (AFU_ORTHOLOGUE AFUA_5G11245)"/>
    <property type="match status" value="1"/>
</dbReference>
<feature type="transmembrane region" description="Helical" evidence="7">
    <location>
        <begin position="79"/>
        <end position="104"/>
    </location>
</feature>
<feature type="transmembrane region" description="Helical" evidence="7">
    <location>
        <begin position="158"/>
        <end position="183"/>
    </location>
</feature>
<keyword evidence="10" id="KW-1185">Reference proteome</keyword>
<evidence type="ECO:0000256" key="6">
    <source>
        <dbReference type="SAM" id="MobiDB-lite"/>
    </source>
</evidence>
<feature type="domain" description="Rhodopsin" evidence="8">
    <location>
        <begin position="58"/>
        <end position="258"/>
    </location>
</feature>
<keyword evidence="2 7" id="KW-0812">Transmembrane</keyword>
<keyword evidence="4 7" id="KW-0472">Membrane</keyword>
<evidence type="ECO:0000256" key="1">
    <source>
        <dbReference type="ARBA" id="ARBA00004141"/>
    </source>
</evidence>
<evidence type="ECO:0000313" key="9">
    <source>
        <dbReference type="EMBL" id="KAK7739812.1"/>
    </source>
</evidence>
<dbReference type="GO" id="GO:0016020">
    <property type="term" value="C:membrane"/>
    <property type="evidence" value="ECO:0007669"/>
    <property type="project" value="UniProtKB-SubCell"/>
</dbReference>
<comment type="subcellular location">
    <subcellularLocation>
        <location evidence="1">Membrane</location>
        <topology evidence="1">Multi-pass membrane protein</topology>
    </subcellularLocation>
</comment>
<accession>A0AAN9YFR3</accession>
<feature type="transmembrane region" description="Helical" evidence="7">
    <location>
        <begin position="233"/>
        <end position="253"/>
    </location>
</feature>
<comment type="caution">
    <text evidence="9">The sequence shown here is derived from an EMBL/GenBank/DDBJ whole genome shotgun (WGS) entry which is preliminary data.</text>
</comment>
<evidence type="ECO:0000256" key="7">
    <source>
        <dbReference type="SAM" id="Phobius"/>
    </source>
</evidence>
<protein>
    <recommendedName>
        <fullName evidence="8">Rhodopsin domain-containing protein</fullName>
    </recommendedName>
</protein>
<sequence length="361" mass="39968">MPGFPTTNGVVTFSSPPEGYVVDFDNPQRSLHVQHYWIFAIGGFLACLALAQRVYTKLYLSKGLQIDDDIHNGHASNQYIMYASAPTYALCNGFAKLSLLTFYLQISPQTWFQYSSWATIGIVVCYSPIITLLLIFGCRPIEKAWDMGMVGGSCIDRTALYIATAVTNIVTDIILFILPIRMVIGLRMKLSQKAIAVWVFAVGSMTVATSIIRLVLLLPLLSSPDQPWDTAPASMWVFIEANLFIICGSIPTMRKFFRHTAPKLCGSEAETGEGSKSGPNINGAPETLYGPRKKHRSQYEKFGDSNELYAMSGRHRTRGEQAMTVEVATGDRGSGDDDRSDKAIMENSQIVQTRTVTVQYE</sequence>
<evidence type="ECO:0000259" key="8">
    <source>
        <dbReference type="Pfam" id="PF20684"/>
    </source>
</evidence>
<organism evidence="9 10">
    <name type="scientific">Diatrype stigma</name>
    <dbReference type="NCBI Taxonomy" id="117547"/>
    <lineage>
        <taxon>Eukaryota</taxon>
        <taxon>Fungi</taxon>
        <taxon>Dikarya</taxon>
        <taxon>Ascomycota</taxon>
        <taxon>Pezizomycotina</taxon>
        <taxon>Sordariomycetes</taxon>
        <taxon>Xylariomycetidae</taxon>
        <taxon>Xylariales</taxon>
        <taxon>Diatrypaceae</taxon>
        <taxon>Diatrype</taxon>
    </lineage>
</organism>
<name>A0AAN9YFR3_9PEZI</name>
<evidence type="ECO:0000256" key="3">
    <source>
        <dbReference type="ARBA" id="ARBA00022989"/>
    </source>
</evidence>
<dbReference type="InterPro" id="IPR049326">
    <property type="entry name" value="Rhodopsin_dom_fungi"/>
</dbReference>
<comment type="similarity">
    <text evidence="5">Belongs to the SAT4 family.</text>
</comment>
<dbReference type="Pfam" id="PF20684">
    <property type="entry name" value="Fung_rhodopsin"/>
    <property type="match status" value="1"/>
</dbReference>
<feature type="region of interest" description="Disordered" evidence="6">
    <location>
        <begin position="268"/>
        <end position="298"/>
    </location>
</feature>
<dbReference type="AlphaFoldDB" id="A0AAN9YFR3"/>
<evidence type="ECO:0000256" key="4">
    <source>
        <dbReference type="ARBA" id="ARBA00023136"/>
    </source>
</evidence>
<evidence type="ECO:0000313" key="10">
    <source>
        <dbReference type="Proteomes" id="UP001320420"/>
    </source>
</evidence>
<evidence type="ECO:0000256" key="5">
    <source>
        <dbReference type="ARBA" id="ARBA00038359"/>
    </source>
</evidence>
<dbReference type="Proteomes" id="UP001320420">
    <property type="component" value="Unassembled WGS sequence"/>
</dbReference>
<feature type="transmembrane region" description="Helical" evidence="7">
    <location>
        <begin position="36"/>
        <end position="55"/>
    </location>
</feature>
<reference evidence="9 10" key="1">
    <citation type="submission" date="2024-02" db="EMBL/GenBank/DDBJ databases">
        <title>De novo assembly and annotation of 12 fungi associated with fruit tree decline syndrome in Ontario, Canada.</title>
        <authorList>
            <person name="Sulman M."/>
            <person name="Ellouze W."/>
            <person name="Ilyukhin E."/>
        </authorList>
    </citation>
    <scope>NUCLEOTIDE SEQUENCE [LARGE SCALE GENOMIC DNA]</scope>
    <source>
        <strain evidence="9 10">M11/M66-122</strain>
    </source>
</reference>
<dbReference type="EMBL" id="JAKJXP020000177">
    <property type="protein sequence ID" value="KAK7739812.1"/>
    <property type="molecule type" value="Genomic_DNA"/>
</dbReference>
<evidence type="ECO:0000256" key="2">
    <source>
        <dbReference type="ARBA" id="ARBA00022692"/>
    </source>
</evidence>
<feature type="transmembrane region" description="Helical" evidence="7">
    <location>
        <begin position="195"/>
        <end position="221"/>
    </location>
</feature>